<feature type="region of interest" description="Disordered" evidence="1">
    <location>
        <begin position="88"/>
        <end position="113"/>
    </location>
</feature>
<accession>A0ABR0Q6Y5</accession>
<evidence type="ECO:0000256" key="1">
    <source>
        <dbReference type="SAM" id="MobiDB-lite"/>
    </source>
</evidence>
<sequence length="292" mass="32705">MIVAESVVKLSLMKDKLESSKSEDRGVCEKDHKEDDDGNGNSKNSGNGKPRVEKKKPNRKRDKLKCILYDDSHMLKLRKCSNKSIVERDDRAENEPKNLGSSKGKLRNYPKQSKSVVVKEKAISEFVESSKGLPHEENMSLSSNLGEKVMMKIVKLRPIRLNLSKTTELAESSVRLSLMEEVSLTLDLEEKVAMQTLKLGSIRLISVDTSEELPPLGECHSKGTTRALQEWVGENVTGRSSKPMTIAPNVSNGGLLFRWGSFGPQELARFGKLLEKPVRLKPKWPNDEDMTT</sequence>
<dbReference type="EMBL" id="JARKNE010000004">
    <property type="protein sequence ID" value="KAK5835089.1"/>
    <property type="molecule type" value="Genomic_DNA"/>
</dbReference>
<feature type="region of interest" description="Disordered" evidence="1">
    <location>
        <begin position="13"/>
        <end position="65"/>
    </location>
</feature>
<feature type="compositionally biased region" description="Low complexity" evidence="1">
    <location>
        <begin position="39"/>
        <end position="49"/>
    </location>
</feature>
<gene>
    <name evidence="2" type="ORF">PVK06_010774</name>
</gene>
<proteinExistence type="predicted"/>
<feature type="compositionally biased region" description="Basic and acidic residues" evidence="1">
    <location>
        <begin position="13"/>
        <end position="35"/>
    </location>
</feature>
<name>A0ABR0Q6Y5_GOSAR</name>
<feature type="compositionally biased region" description="Basic residues" evidence="1">
    <location>
        <begin position="52"/>
        <end position="63"/>
    </location>
</feature>
<protein>
    <submittedName>
        <fullName evidence="2">Uncharacterized protein</fullName>
    </submittedName>
</protein>
<evidence type="ECO:0000313" key="2">
    <source>
        <dbReference type="EMBL" id="KAK5835089.1"/>
    </source>
</evidence>
<dbReference type="Proteomes" id="UP001358586">
    <property type="component" value="Chromosome 4"/>
</dbReference>
<reference evidence="2 3" key="1">
    <citation type="submission" date="2023-03" db="EMBL/GenBank/DDBJ databases">
        <title>WGS of Gossypium arboreum.</title>
        <authorList>
            <person name="Yu D."/>
        </authorList>
    </citation>
    <scope>NUCLEOTIDE SEQUENCE [LARGE SCALE GENOMIC DNA]</scope>
    <source>
        <tissue evidence="2">Leaf</tissue>
    </source>
</reference>
<keyword evidence="3" id="KW-1185">Reference proteome</keyword>
<comment type="caution">
    <text evidence="2">The sequence shown here is derived from an EMBL/GenBank/DDBJ whole genome shotgun (WGS) entry which is preliminary data.</text>
</comment>
<evidence type="ECO:0000313" key="3">
    <source>
        <dbReference type="Proteomes" id="UP001358586"/>
    </source>
</evidence>
<organism evidence="2 3">
    <name type="scientific">Gossypium arboreum</name>
    <name type="common">Tree cotton</name>
    <name type="synonym">Gossypium nanking</name>
    <dbReference type="NCBI Taxonomy" id="29729"/>
    <lineage>
        <taxon>Eukaryota</taxon>
        <taxon>Viridiplantae</taxon>
        <taxon>Streptophyta</taxon>
        <taxon>Embryophyta</taxon>
        <taxon>Tracheophyta</taxon>
        <taxon>Spermatophyta</taxon>
        <taxon>Magnoliopsida</taxon>
        <taxon>eudicotyledons</taxon>
        <taxon>Gunneridae</taxon>
        <taxon>Pentapetalae</taxon>
        <taxon>rosids</taxon>
        <taxon>malvids</taxon>
        <taxon>Malvales</taxon>
        <taxon>Malvaceae</taxon>
        <taxon>Malvoideae</taxon>
        <taxon>Gossypium</taxon>
    </lineage>
</organism>